<evidence type="ECO:0000259" key="3">
    <source>
        <dbReference type="Pfam" id="PF19327"/>
    </source>
</evidence>
<dbReference type="SUPFAM" id="SSF54197">
    <property type="entry name" value="HIT-like"/>
    <property type="match status" value="1"/>
</dbReference>
<dbReference type="InterPro" id="IPR009163">
    <property type="entry name" value="Ap4A_phos1/2"/>
</dbReference>
<feature type="domain" description="Ap4A phosphorylase 1/2 N-terminal" evidence="3">
    <location>
        <begin position="3"/>
        <end position="171"/>
    </location>
</feature>
<dbReference type="PANTHER" id="PTHR38420:SF1">
    <property type="entry name" value="PUTATIVE (AFU_ORTHOLOGUE AFUA_5G14690)-RELATED"/>
    <property type="match status" value="1"/>
</dbReference>
<dbReference type="Pfam" id="PF19327">
    <property type="entry name" value="Ap4A_phos_N"/>
    <property type="match status" value="1"/>
</dbReference>
<proteinExistence type="predicted"/>
<dbReference type="EMBL" id="KN822006">
    <property type="protein sequence ID" value="KIM69788.1"/>
    <property type="molecule type" value="Genomic_DNA"/>
</dbReference>
<dbReference type="InterPro" id="IPR043171">
    <property type="entry name" value="Ap4A_phos1/2-like"/>
</dbReference>
<evidence type="ECO:0000259" key="2">
    <source>
        <dbReference type="Pfam" id="PF09830"/>
    </source>
</evidence>
<organism evidence="4 5">
    <name type="scientific">Scleroderma citrinum Foug A</name>
    <dbReference type="NCBI Taxonomy" id="1036808"/>
    <lineage>
        <taxon>Eukaryota</taxon>
        <taxon>Fungi</taxon>
        <taxon>Dikarya</taxon>
        <taxon>Basidiomycota</taxon>
        <taxon>Agaricomycotina</taxon>
        <taxon>Agaricomycetes</taxon>
        <taxon>Agaricomycetidae</taxon>
        <taxon>Boletales</taxon>
        <taxon>Sclerodermatineae</taxon>
        <taxon>Sclerodermataceae</taxon>
        <taxon>Scleroderma</taxon>
    </lineage>
</organism>
<dbReference type="InterPro" id="IPR045759">
    <property type="entry name" value="Ap4A_phos1/2_N"/>
</dbReference>
<evidence type="ECO:0000313" key="5">
    <source>
        <dbReference type="Proteomes" id="UP000053989"/>
    </source>
</evidence>
<name>A0A0C3A7V8_9AGAM</name>
<dbReference type="AlphaFoldDB" id="A0A0C3A7V8"/>
<dbReference type="PANTHER" id="PTHR38420">
    <property type="entry name" value="AP-4-A PHOSPHORYLASE II"/>
    <property type="match status" value="1"/>
</dbReference>
<keyword evidence="5" id="KW-1185">Reference proteome</keyword>
<protein>
    <submittedName>
        <fullName evidence="4">Uncharacterized protein</fullName>
    </submittedName>
</protein>
<feature type="domain" description="ATP adenylyltransferase C-terminal" evidence="2">
    <location>
        <begin position="196"/>
        <end position="316"/>
    </location>
</feature>
<sequence length="333" mass="36818">MGPSEIITSIPEKYQSALSSTELRFFPSEIHKVEDFGVEFEVRLCPALQEKLEPKAEARATSAAATGKPKPFLPPYSPNLYVGDLALEDEDGTSEYIVLLNKFSVVPHHFLLVTKEFQPQTSPLFPSDLVQIYQLLLAARQENRHFIAFYNCGPNSGASQSHKHVQFIEVANGGPPVEKLTRTANLEVSGKPFAIPSLPYANHVYRLPALSTDSTPAELRRILFPPLLSLLDLVISTVRHDPDYPSGLPSYNIIMTLEHIHMIPRWHETYILEDSDTTINVNSLGYAGMLLAKSNSELEQIKKVGPGKILRGVGVESVHDLQVAGLSLEVDGL</sequence>
<dbReference type="InterPro" id="IPR036265">
    <property type="entry name" value="HIT-like_sf"/>
</dbReference>
<dbReference type="HOGENOM" id="CLU_049915_1_1_1"/>
<dbReference type="InParanoid" id="A0A0C3A7V8"/>
<evidence type="ECO:0000256" key="1">
    <source>
        <dbReference type="PIRSR" id="PIRSR000846-1"/>
    </source>
</evidence>
<evidence type="ECO:0000313" key="4">
    <source>
        <dbReference type="EMBL" id="KIM69788.1"/>
    </source>
</evidence>
<dbReference type="Proteomes" id="UP000053989">
    <property type="component" value="Unassembled WGS sequence"/>
</dbReference>
<dbReference type="STRING" id="1036808.A0A0C3A7V8"/>
<feature type="active site" description="Nucleophile" evidence="1">
    <location>
        <position position="164"/>
    </location>
</feature>
<accession>A0A0C3A7V8</accession>
<dbReference type="OrthoDB" id="10267950at2759"/>
<dbReference type="Pfam" id="PF09830">
    <property type="entry name" value="ATP_transf"/>
    <property type="match status" value="1"/>
</dbReference>
<dbReference type="GO" id="GO:0009117">
    <property type="term" value="P:nucleotide metabolic process"/>
    <property type="evidence" value="ECO:0007669"/>
    <property type="project" value="InterPro"/>
</dbReference>
<dbReference type="Gene3D" id="3.30.428.70">
    <property type="match status" value="1"/>
</dbReference>
<dbReference type="GO" id="GO:0003877">
    <property type="term" value="F:ATP:ADP adenylyltransferase activity"/>
    <property type="evidence" value="ECO:0007669"/>
    <property type="project" value="InterPro"/>
</dbReference>
<reference evidence="4 5" key="1">
    <citation type="submission" date="2014-04" db="EMBL/GenBank/DDBJ databases">
        <authorList>
            <consortium name="DOE Joint Genome Institute"/>
            <person name="Kuo A."/>
            <person name="Kohler A."/>
            <person name="Nagy L.G."/>
            <person name="Floudas D."/>
            <person name="Copeland A."/>
            <person name="Barry K.W."/>
            <person name="Cichocki N."/>
            <person name="Veneault-Fourrey C."/>
            <person name="LaButti K."/>
            <person name="Lindquist E.A."/>
            <person name="Lipzen A."/>
            <person name="Lundell T."/>
            <person name="Morin E."/>
            <person name="Murat C."/>
            <person name="Sun H."/>
            <person name="Tunlid A."/>
            <person name="Henrissat B."/>
            <person name="Grigoriev I.V."/>
            <person name="Hibbett D.S."/>
            <person name="Martin F."/>
            <person name="Nordberg H.P."/>
            <person name="Cantor M.N."/>
            <person name="Hua S.X."/>
        </authorList>
    </citation>
    <scope>NUCLEOTIDE SEQUENCE [LARGE SCALE GENOMIC DNA]</scope>
    <source>
        <strain evidence="4 5">Foug A</strain>
    </source>
</reference>
<dbReference type="InterPro" id="IPR019200">
    <property type="entry name" value="ATP_adenylylTrfase_C"/>
</dbReference>
<reference evidence="5" key="2">
    <citation type="submission" date="2015-01" db="EMBL/GenBank/DDBJ databases">
        <title>Evolutionary Origins and Diversification of the Mycorrhizal Mutualists.</title>
        <authorList>
            <consortium name="DOE Joint Genome Institute"/>
            <consortium name="Mycorrhizal Genomics Consortium"/>
            <person name="Kohler A."/>
            <person name="Kuo A."/>
            <person name="Nagy L.G."/>
            <person name="Floudas D."/>
            <person name="Copeland A."/>
            <person name="Barry K.W."/>
            <person name="Cichocki N."/>
            <person name="Veneault-Fourrey C."/>
            <person name="LaButti K."/>
            <person name="Lindquist E.A."/>
            <person name="Lipzen A."/>
            <person name="Lundell T."/>
            <person name="Morin E."/>
            <person name="Murat C."/>
            <person name="Riley R."/>
            <person name="Ohm R."/>
            <person name="Sun H."/>
            <person name="Tunlid A."/>
            <person name="Henrissat B."/>
            <person name="Grigoriev I.V."/>
            <person name="Hibbett D.S."/>
            <person name="Martin F."/>
        </authorList>
    </citation>
    <scope>NUCLEOTIDE SEQUENCE [LARGE SCALE GENOMIC DNA]</scope>
    <source>
        <strain evidence="5">Foug A</strain>
    </source>
</reference>
<dbReference type="GO" id="GO:0005524">
    <property type="term" value="F:ATP binding"/>
    <property type="evidence" value="ECO:0007669"/>
    <property type="project" value="InterPro"/>
</dbReference>
<gene>
    <name evidence="4" type="ORF">SCLCIDRAFT_1172347</name>
</gene>
<dbReference type="PIRSF" id="PIRSF000846">
    <property type="entry name" value="ATP_adenylyltr"/>
    <property type="match status" value="1"/>
</dbReference>